<comment type="subcellular location">
    <subcellularLocation>
        <location evidence="3">Chromosome</location>
        <location evidence="3">Centromere</location>
        <location evidence="3">Kinetochore</location>
    </subcellularLocation>
    <subcellularLocation>
        <location evidence="2">Cytoplasm</location>
        <location evidence="2">Cytoskeleton</location>
        <location evidence="2">Spindle</location>
    </subcellularLocation>
    <subcellularLocation>
        <location evidence="1">Nucleus</location>
    </subcellularLocation>
</comment>
<protein>
    <recommendedName>
        <fullName evidence="17">DASH complex subunit SPC34</fullName>
    </recommendedName>
    <alternativeName>
        <fullName evidence="18">Outer kinetochore protein SPC34</fullName>
    </alternativeName>
</protein>
<evidence type="ECO:0000256" key="12">
    <source>
        <dbReference type="ARBA" id="ARBA00023054"/>
    </source>
</evidence>
<evidence type="ECO:0000256" key="4">
    <source>
        <dbReference type="ARBA" id="ARBA00008491"/>
    </source>
</evidence>
<dbReference type="GO" id="GO:0042729">
    <property type="term" value="C:DASH complex"/>
    <property type="evidence" value="ECO:0007669"/>
    <property type="project" value="InterPro"/>
</dbReference>
<name>A0A9W4TZ05_9ASCO</name>
<accession>A0A9W4TZ05</accession>
<dbReference type="GO" id="GO:0005876">
    <property type="term" value="C:spindle microtubule"/>
    <property type="evidence" value="ECO:0007669"/>
    <property type="project" value="InterPro"/>
</dbReference>
<evidence type="ECO:0000256" key="19">
    <source>
        <dbReference type="SAM" id="Coils"/>
    </source>
</evidence>
<keyword evidence="6" id="KW-0963">Cytoplasm</keyword>
<sequence>MINNLNKINQSIRSIQSNDFNKFGVFTNSIVNLPDPIKLIKDASDDENLLYKIITIPNGDIQPIRIDGRQLYKFENLEGSNPIVKPLDLDYDSISYPLILNQISHGDLKNKLRNLINFINRYSNLIPNYPDIQNELNELIKKYNNEIREIDSLTMELENEPDSNYDDDLDDAIELEEKLIKDLESKINQLNN</sequence>
<evidence type="ECO:0000256" key="16">
    <source>
        <dbReference type="ARBA" id="ARBA00023328"/>
    </source>
</evidence>
<evidence type="ECO:0000256" key="1">
    <source>
        <dbReference type="ARBA" id="ARBA00004123"/>
    </source>
</evidence>
<keyword evidence="9" id="KW-0498">Mitosis</keyword>
<dbReference type="AlphaFoldDB" id="A0A9W4TZ05"/>
<dbReference type="GO" id="GO:0051301">
    <property type="term" value="P:cell division"/>
    <property type="evidence" value="ECO:0007669"/>
    <property type="project" value="UniProtKB-KW"/>
</dbReference>
<dbReference type="EMBL" id="CANTUO010000004">
    <property type="protein sequence ID" value="CAI5759142.1"/>
    <property type="molecule type" value="Genomic_DNA"/>
</dbReference>
<feature type="coiled-coil region" evidence="19">
    <location>
        <begin position="129"/>
        <end position="160"/>
    </location>
</feature>
<keyword evidence="8" id="KW-0493">Microtubule</keyword>
<evidence type="ECO:0000313" key="20">
    <source>
        <dbReference type="EMBL" id="CAI5759142.1"/>
    </source>
</evidence>
<evidence type="ECO:0000256" key="10">
    <source>
        <dbReference type="ARBA" id="ARBA00022829"/>
    </source>
</evidence>
<dbReference type="Proteomes" id="UP001152885">
    <property type="component" value="Unassembled WGS sequence"/>
</dbReference>
<dbReference type="Pfam" id="PF08657">
    <property type="entry name" value="DASH_Spc34"/>
    <property type="match status" value="1"/>
</dbReference>
<evidence type="ECO:0000256" key="15">
    <source>
        <dbReference type="ARBA" id="ARBA00023306"/>
    </source>
</evidence>
<organism evidence="20 21">
    <name type="scientific">Candida verbasci</name>
    <dbReference type="NCBI Taxonomy" id="1227364"/>
    <lineage>
        <taxon>Eukaryota</taxon>
        <taxon>Fungi</taxon>
        <taxon>Dikarya</taxon>
        <taxon>Ascomycota</taxon>
        <taxon>Saccharomycotina</taxon>
        <taxon>Pichiomycetes</taxon>
        <taxon>Debaryomycetaceae</taxon>
        <taxon>Candida/Lodderomyces clade</taxon>
        <taxon>Candida</taxon>
    </lineage>
</organism>
<evidence type="ECO:0000256" key="5">
    <source>
        <dbReference type="ARBA" id="ARBA00022454"/>
    </source>
</evidence>
<evidence type="ECO:0000256" key="14">
    <source>
        <dbReference type="ARBA" id="ARBA00023242"/>
    </source>
</evidence>
<comment type="similarity">
    <text evidence="4">Belongs to the DASH complex SPC34 family.</text>
</comment>
<evidence type="ECO:0000256" key="6">
    <source>
        <dbReference type="ARBA" id="ARBA00022490"/>
    </source>
</evidence>
<keyword evidence="7" id="KW-0132">Cell division</keyword>
<keyword evidence="13" id="KW-0206">Cytoskeleton</keyword>
<evidence type="ECO:0000256" key="2">
    <source>
        <dbReference type="ARBA" id="ARBA00004186"/>
    </source>
</evidence>
<gene>
    <name evidence="20" type="ORF">CANVERA_P3651</name>
</gene>
<evidence type="ECO:0000256" key="18">
    <source>
        <dbReference type="ARBA" id="ARBA00044346"/>
    </source>
</evidence>
<evidence type="ECO:0000256" key="13">
    <source>
        <dbReference type="ARBA" id="ARBA00023212"/>
    </source>
</evidence>
<dbReference type="InterPro" id="IPR013966">
    <property type="entry name" value="Spc34"/>
</dbReference>
<keyword evidence="21" id="KW-1185">Reference proteome</keyword>
<dbReference type="GO" id="GO:0008608">
    <property type="term" value="P:attachment of spindle microtubules to kinetochore"/>
    <property type="evidence" value="ECO:0007669"/>
    <property type="project" value="InterPro"/>
</dbReference>
<dbReference type="OrthoDB" id="10016597at2759"/>
<keyword evidence="12 19" id="KW-0175">Coiled coil</keyword>
<comment type="caution">
    <text evidence="20">The sequence shown here is derived from an EMBL/GenBank/DDBJ whole genome shotgun (WGS) entry which is preliminary data.</text>
</comment>
<reference evidence="20" key="1">
    <citation type="submission" date="2022-12" db="EMBL/GenBank/DDBJ databases">
        <authorList>
            <person name="Brejova B."/>
        </authorList>
    </citation>
    <scope>NUCLEOTIDE SEQUENCE</scope>
</reference>
<keyword evidence="10" id="KW-0159">Chromosome partition</keyword>
<evidence type="ECO:0000256" key="3">
    <source>
        <dbReference type="ARBA" id="ARBA00004629"/>
    </source>
</evidence>
<evidence type="ECO:0000313" key="21">
    <source>
        <dbReference type="Proteomes" id="UP001152885"/>
    </source>
</evidence>
<evidence type="ECO:0000256" key="9">
    <source>
        <dbReference type="ARBA" id="ARBA00022776"/>
    </source>
</evidence>
<evidence type="ECO:0000256" key="7">
    <source>
        <dbReference type="ARBA" id="ARBA00022618"/>
    </source>
</evidence>
<evidence type="ECO:0000256" key="8">
    <source>
        <dbReference type="ARBA" id="ARBA00022701"/>
    </source>
</evidence>
<evidence type="ECO:0000256" key="11">
    <source>
        <dbReference type="ARBA" id="ARBA00022838"/>
    </source>
</evidence>
<keyword evidence="5" id="KW-0158">Chromosome</keyword>
<evidence type="ECO:0000256" key="17">
    <source>
        <dbReference type="ARBA" id="ARBA00044112"/>
    </source>
</evidence>
<keyword evidence="14" id="KW-0539">Nucleus</keyword>
<keyword evidence="15" id="KW-0131">Cell cycle</keyword>
<keyword evidence="16" id="KW-0137">Centromere</keyword>
<proteinExistence type="inferred from homology"/>
<keyword evidence="11" id="KW-0995">Kinetochore</keyword>